<evidence type="ECO:0000256" key="3">
    <source>
        <dbReference type="ARBA" id="ARBA00022741"/>
    </source>
</evidence>
<dbReference type="Gene3D" id="1.20.120.330">
    <property type="entry name" value="Nucleotidyltransferases domain 2"/>
    <property type="match status" value="2"/>
</dbReference>
<evidence type="ECO:0000256" key="5">
    <source>
        <dbReference type="ARBA" id="ARBA00022842"/>
    </source>
</evidence>
<name>A0A9W6IIU1_9PROT</name>
<dbReference type="PANTHER" id="PTHR30621:SF0">
    <property type="entry name" value="BIFUNCTIONAL GLUTAMINE SYNTHETASE ADENYLYLTRANSFERASE_ADENYLYL-REMOVING ENZYME"/>
    <property type="match status" value="1"/>
</dbReference>
<dbReference type="InterPro" id="IPR013546">
    <property type="entry name" value="PII_UdlTrfase/GS_AdlTrfase"/>
</dbReference>
<evidence type="ECO:0000313" key="10">
    <source>
        <dbReference type="EMBL" id="GLK50723.1"/>
    </source>
</evidence>
<gene>
    <name evidence="7 10" type="primary">glnE</name>
    <name evidence="10" type="ORF">GCM10017621_02310</name>
</gene>
<feature type="region of interest" description="Adenylyl removase" evidence="7">
    <location>
        <begin position="1"/>
        <end position="429"/>
    </location>
</feature>
<evidence type="ECO:0000256" key="2">
    <source>
        <dbReference type="ARBA" id="ARBA00022695"/>
    </source>
</evidence>
<protein>
    <recommendedName>
        <fullName evidence="7">Bifunctional glutamine synthetase adenylyltransferase/adenylyl-removing enzyme</fullName>
    </recommendedName>
    <alternativeName>
        <fullName evidence="7">ATP:glutamine synthetase adenylyltransferase</fullName>
    </alternativeName>
    <alternativeName>
        <fullName evidence="7">ATase</fullName>
    </alternativeName>
    <domain>
        <recommendedName>
            <fullName evidence="7">Glutamine synthetase adenylyl-L-tyrosine phosphorylase</fullName>
            <ecNumber evidence="7">2.7.7.89</ecNumber>
        </recommendedName>
        <alternativeName>
            <fullName evidence="7">Adenylyl removase</fullName>
            <shortName evidence="7">AR</shortName>
            <shortName evidence="7">AT-N</shortName>
        </alternativeName>
    </domain>
    <domain>
        <recommendedName>
            <fullName evidence="7">Glutamine synthetase adenylyl transferase</fullName>
            <ecNumber evidence="7">2.7.7.42</ecNumber>
        </recommendedName>
        <alternativeName>
            <fullName evidence="7">Adenylyl transferase</fullName>
            <shortName evidence="7">AT</shortName>
            <shortName evidence="7">AT-C</shortName>
        </alternativeName>
    </domain>
</protein>
<dbReference type="EMBL" id="BSFE01000001">
    <property type="protein sequence ID" value="GLK50723.1"/>
    <property type="molecule type" value="Genomic_DNA"/>
</dbReference>
<evidence type="ECO:0000256" key="7">
    <source>
        <dbReference type="HAMAP-Rule" id="MF_00802"/>
    </source>
</evidence>
<proteinExistence type="inferred from homology"/>
<dbReference type="InterPro" id="IPR005190">
    <property type="entry name" value="GlnE_rpt_dom"/>
</dbReference>
<feature type="domain" description="Glutamate-ammonia ligase adenylyltransferase repeated" evidence="8">
    <location>
        <begin position="21"/>
        <end position="263"/>
    </location>
</feature>
<keyword evidence="4 7" id="KW-0067">ATP-binding</keyword>
<comment type="catalytic activity">
    <reaction evidence="7">
        <text>[glutamine synthetase]-L-tyrosine + ATP = [glutamine synthetase]-O(4)-(5'-adenylyl)-L-tyrosine + diphosphate</text>
        <dbReference type="Rhea" id="RHEA:18589"/>
        <dbReference type="Rhea" id="RHEA-COMP:10660"/>
        <dbReference type="Rhea" id="RHEA-COMP:10661"/>
        <dbReference type="ChEBI" id="CHEBI:30616"/>
        <dbReference type="ChEBI" id="CHEBI:33019"/>
        <dbReference type="ChEBI" id="CHEBI:46858"/>
        <dbReference type="ChEBI" id="CHEBI:83624"/>
        <dbReference type="EC" id="2.7.7.42"/>
    </reaction>
</comment>
<dbReference type="AlphaFoldDB" id="A0A9W6IIU1"/>
<evidence type="ECO:0000256" key="4">
    <source>
        <dbReference type="ARBA" id="ARBA00022840"/>
    </source>
</evidence>
<feature type="domain" description="PII-uridylyltransferase/Glutamine-synthetase adenylyltransferase" evidence="9">
    <location>
        <begin position="288"/>
        <end position="423"/>
    </location>
</feature>
<dbReference type="EC" id="2.7.7.89" evidence="7"/>
<sequence>MFEALPDAVRSRVAPAQAFLDTVFDAAPYLARLAQRRPATLAACAVEPPESLIDHAIDNARIAGEAAPDADALDRALRQAKADSHLVIGLADLAGIWSVEQVTAAMTRFADAAVAGALAGHVRLLAGQGRAFPPEAAGNPLPGLFVLALGKMGTGDLNYSSDIDLVVLYDADALVLPEDQEPRKRLPRLVQAVVRTLQEITADGYVFRVDLRLRPDPGATPVVISTEAALNYYESLGQTWERAAWIKARACAGDFAAAETFLRFMQPFIWRRSLDFAAVDDIRGLARQIQTVGRRAEVRPAGHDLKLGRGGIREIEFYAQIPQLVFGGRNEALRLPATLDALRALCEADVVEADVVDTLTADYRRLRAWEHRVQMRQDEASQTLPESDADRAAIAAMAGYDDLTAFDGAVEACLRRVHGHFSDQFEDDEPLASEAGSLILTGVEPTPDTLATLDRLGFAEPEAVWKRLNGWAAGRVRAVRTARARSLFARIAPQLVDRMAATGEPDAALVRFAGFFENLPMGVQPLSLLSNEPGLAADLVSIITLAPRMATDLARRPNLLDAMLDRRFTAPLADEGPDAFGTLLSEALARAGDYEEALNTARRLVREERFRIGAQVLRGTVSAEQAGAAFSSMAEISLAAMAQAAQAETERRFGTMPGTFVVLGMGKLGGRELASDSDLDIMIVYEGEGDAQSWFGRFAQRLISALSAPTEEGELFEVDMQLRPSGKAGPVAVSVARFETYYPGEAWTWEMMALTRARVVTGDTALSGRVSAAMRDALTRPRDGRGVREDALAMRKRLEEAKPARGPWDLKARAGGIQDIEFIAQTLQLAHASKKDVLRPSTRAALAALADCGVLPVEDAEFLTASLDLYLGLLQLMRSAHGSGFDPSAASAGFAERFAGLAGVGSLPELETALDARAGRVRKCFRRHVGKI</sequence>
<evidence type="ECO:0000259" key="8">
    <source>
        <dbReference type="Pfam" id="PF03710"/>
    </source>
</evidence>
<dbReference type="GO" id="GO:0008882">
    <property type="term" value="F:[glutamate-ammonia-ligase] adenylyltransferase activity"/>
    <property type="evidence" value="ECO:0007669"/>
    <property type="project" value="UniProtKB-UniRule"/>
</dbReference>
<dbReference type="CDD" id="cd05401">
    <property type="entry name" value="NT_GlnE_GlnD_like"/>
    <property type="match status" value="2"/>
</dbReference>
<dbReference type="GO" id="GO:0005524">
    <property type="term" value="F:ATP binding"/>
    <property type="evidence" value="ECO:0007669"/>
    <property type="project" value="UniProtKB-UniRule"/>
</dbReference>
<reference evidence="10" key="1">
    <citation type="journal article" date="2014" name="Int. J. Syst. Evol. Microbiol.">
        <title>Complete genome sequence of Corynebacterium casei LMG S-19264T (=DSM 44701T), isolated from a smear-ripened cheese.</title>
        <authorList>
            <consortium name="US DOE Joint Genome Institute (JGI-PGF)"/>
            <person name="Walter F."/>
            <person name="Albersmeier A."/>
            <person name="Kalinowski J."/>
            <person name="Ruckert C."/>
        </authorList>
    </citation>
    <scope>NUCLEOTIDE SEQUENCE</scope>
    <source>
        <strain evidence="10">VKM B-1513</strain>
    </source>
</reference>
<dbReference type="EC" id="2.7.7.42" evidence="7"/>
<comment type="catalytic activity">
    <reaction evidence="7">
        <text>[glutamine synthetase]-O(4)-(5'-adenylyl)-L-tyrosine + phosphate = [glutamine synthetase]-L-tyrosine + ADP</text>
        <dbReference type="Rhea" id="RHEA:43716"/>
        <dbReference type="Rhea" id="RHEA-COMP:10660"/>
        <dbReference type="Rhea" id="RHEA-COMP:10661"/>
        <dbReference type="ChEBI" id="CHEBI:43474"/>
        <dbReference type="ChEBI" id="CHEBI:46858"/>
        <dbReference type="ChEBI" id="CHEBI:83624"/>
        <dbReference type="ChEBI" id="CHEBI:456216"/>
        <dbReference type="EC" id="2.7.7.89"/>
    </reaction>
</comment>
<dbReference type="Proteomes" id="UP001143486">
    <property type="component" value="Unassembled WGS sequence"/>
</dbReference>
<comment type="function">
    <text evidence="7">Involved in the regulation of glutamine synthetase GlnA, a key enzyme in the process to assimilate ammonia. When cellular nitrogen levels are high, the C-terminal adenylyl transferase (AT) inactivates GlnA by covalent transfer of an adenylyl group from ATP to specific tyrosine residue of GlnA, thus reducing its activity. Conversely, when nitrogen levels are low, the N-terminal adenylyl removase (AR) activates GlnA by removing the adenylyl group by phosphorolysis, increasing its activity. The regulatory region of GlnE binds the signal transduction protein PII (GlnB) which indicates the nitrogen status of the cell.</text>
</comment>
<keyword evidence="2 7" id="KW-0548">Nucleotidyltransferase</keyword>
<dbReference type="Pfam" id="PF08335">
    <property type="entry name" value="GlnD_UR_UTase"/>
    <property type="match status" value="2"/>
</dbReference>
<dbReference type="GO" id="GO:0047388">
    <property type="term" value="F:[glutamine synthetase]-adenylyl-L-tyrosine phosphorylase activity"/>
    <property type="evidence" value="ECO:0007669"/>
    <property type="project" value="UniProtKB-EC"/>
</dbReference>
<dbReference type="HAMAP" id="MF_00802">
    <property type="entry name" value="GlnE"/>
    <property type="match status" value="1"/>
</dbReference>
<comment type="cofactor">
    <cofactor evidence="7">
        <name>Mg(2+)</name>
        <dbReference type="ChEBI" id="CHEBI:18420"/>
    </cofactor>
</comment>
<dbReference type="InterPro" id="IPR023057">
    <property type="entry name" value="GlnE"/>
</dbReference>
<keyword evidence="3 7" id="KW-0547">Nucleotide-binding</keyword>
<keyword evidence="5 7" id="KW-0460">Magnesium</keyword>
<dbReference type="GO" id="GO:0005829">
    <property type="term" value="C:cytosol"/>
    <property type="evidence" value="ECO:0007669"/>
    <property type="project" value="TreeGrafter"/>
</dbReference>
<keyword evidence="1 7" id="KW-0808">Transferase</keyword>
<accession>A0A9W6IIU1</accession>
<feature type="domain" description="PII-uridylyltransferase/Glutamine-synthetase adenylyltransferase" evidence="9">
    <location>
        <begin position="794"/>
        <end position="872"/>
    </location>
</feature>
<evidence type="ECO:0000256" key="1">
    <source>
        <dbReference type="ARBA" id="ARBA00022679"/>
    </source>
</evidence>
<dbReference type="PANTHER" id="PTHR30621">
    <property type="entry name" value="GLUTAMINE SYNTHETASE ADENYLYLTRANSFERASE"/>
    <property type="match status" value="1"/>
</dbReference>
<keyword evidence="11" id="KW-1185">Reference proteome</keyword>
<keyword evidence="6 7" id="KW-0511">Multifunctional enzyme</keyword>
<evidence type="ECO:0000256" key="6">
    <source>
        <dbReference type="ARBA" id="ARBA00023268"/>
    </source>
</evidence>
<dbReference type="Gene3D" id="3.30.460.10">
    <property type="entry name" value="Beta Polymerase, domain 2"/>
    <property type="match status" value="2"/>
</dbReference>
<feature type="region of interest" description="Adenylyl transferase" evidence="7">
    <location>
        <begin position="432"/>
        <end position="932"/>
    </location>
</feature>
<organism evidence="10 11">
    <name type="scientific">Maricaulis virginensis</name>
    <dbReference type="NCBI Taxonomy" id="144022"/>
    <lineage>
        <taxon>Bacteria</taxon>
        <taxon>Pseudomonadati</taxon>
        <taxon>Pseudomonadota</taxon>
        <taxon>Alphaproteobacteria</taxon>
        <taxon>Maricaulales</taxon>
        <taxon>Maricaulaceae</taxon>
        <taxon>Maricaulis</taxon>
    </lineage>
</organism>
<comment type="similarity">
    <text evidence="7">Belongs to the GlnE family.</text>
</comment>
<feature type="domain" description="Glutamate-ammonia ligase adenylyltransferase repeated" evidence="8">
    <location>
        <begin position="538"/>
        <end position="767"/>
    </location>
</feature>
<dbReference type="NCBIfam" id="NF008292">
    <property type="entry name" value="PRK11072.1"/>
    <property type="match status" value="1"/>
</dbReference>
<reference evidence="10" key="2">
    <citation type="submission" date="2023-01" db="EMBL/GenBank/DDBJ databases">
        <authorList>
            <person name="Sun Q."/>
            <person name="Evtushenko L."/>
        </authorList>
    </citation>
    <scope>NUCLEOTIDE SEQUENCE</scope>
    <source>
        <strain evidence="10">VKM B-1513</strain>
    </source>
</reference>
<dbReference type="NCBIfam" id="NF010706">
    <property type="entry name" value="PRK14108.1"/>
    <property type="match status" value="1"/>
</dbReference>
<dbReference type="RefSeq" id="WP_271185122.1">
    <property type="nucleotide sequence ID" value="NZ_BSFE01000001.1"/>
</dbReference>
<dbReference type="Pfam" id="PF03710">
    <property type="entry name" value="GlnE"/>
    <property type="match status" value="2"/>
</dbReference>
<dbReference type="GO" id="GO:0000820">
    <property type="term" value="P:regulation of glutamine family amino acid metabolic process"/>
    <property type="evidence" value="ECO:0007669"/>
    <property type="project" value="UniProtKB-UniRule"/>
</dbReference>
<dbReference type="SUPFAM" id="SSF81301">
    <property type="entry name" value="Nucleotidyltransferase"/>
    <property type="match status" value="2"/>
</dbReference>
<dbReference type="Gene3D" id="1.20.120.1510">
    <property type="match status" value="1"/>
</dbReference>
<dbReference type="GO" id="GO:0000287">
    <property type="term" value="F:magnesium ion binding"/>
    <property type="evidence" value="ECO:0007669"/>
    <property type="project" value="UniProtKB-UniRule"/>
</dbReference>
<comment type="caution">
    <text evidence="10">The sequence shown here is derived from an EMBL/GenBank/DDBJ whole genome shotgun (WGS) entry which is preliminary data.</text>
</comment>
<dbReference type="SUPFAM" id="SSF81593">
    <property type="entry name" value="Nucleotidyltransferase substrate binding subunit/domain"/>
    <property type="match status" value="2"/>
</dbReference>
<evidence type="ECO:0000259" key="9">
    <source>
        <dbReference type="Pfam" id="PF08335"/>
    </source>
</evidence>
<evidence type="ECO:0000313" key="11">
    <source>
        <dbReference type="Proteomes" id="UP001143486"/>
    </source>
</evidence>
<dbReference type="InterPro" id="IPR043519">
    <property type="entry name" value="NT_sf"/>
</dbReference>